<comment type="caution">
    <text evidence="1">The sequence shown here is derived from an EMBL/GenBank/DDBJ whole genome shotgun (WGS) entry which is preliminary data.</text>
</comment>
<protein>
    <submittedName>
        <fullName evidence="1">Uncharacterized protein</fullName>
    </submittedName>
</protein>
<accession>A0ABR2AWB1</accession>
<reference evidence="1 2" key="1">
    <citation type="journal article" date="2024" name="G3 (Bethesda)">
        <title>Genome assembly of Hibiscus sabdariffa L. provides insights into metabolisms of medicinal natural products.</title>
        <authorList>
            <person name="Kim T."/>
        </authorList>
    </citation>
    <scope>NUCLEOTIDE SEQUENCE [LARGE SCALE GENOMIC DNA]</scope>
    <source>
        <strain evidence="1">TK-2024</strain>
        <tissue evidence="1">Old leaves</tissue>
    </source>
</reference>
<gene>
    <name evidence="1" type="ORF">V6N12_025661</name>
</gene>
<dbReference type="EMBL" id="JBBPBM010000260">
    <property type="protein sequence ID" value="KAK8498460.1"/>
    <property type="molecule type" value="Genomic_DNA"/>
</dbReference>
<keyword evidence="2" id="KW-1185">Reference proteome</keyword>
<evidence type="ECO:0000313" key="1">
    <source>
        <dbReference type="EMBL" id="KAK8498460.1"/>
    </source>
</evidence>
<organism evidence="1 2">
    <name type="scientific">Hibiscus sabdariffa</name>
    <name type="common">roselle</name>
    <dbReference type="NCBI Taxonomy" id="183260"/>
    <lineage>
        <taxon>Eukaryota</taxon>
        <taxon>Viridiplantae</taxon>
        <taxon>Streptophyta</taxon>
        <taxon>Embryophyta</taxon>
        <taxon>Tracheophyta</taxon>
        <taxon>Spermatophyta</taxon>
        <taxon>Magnoliopsida</taxon>
        <taxon>eudicotyledons</taxon>
        <taxon>Gunneridae</taxon>
        <taxon>Pentapetalae</taxon>
        <taxon>rosids</taxon>
        <taxon>malvids</taxon>
        <taxon>Malvales</taxon>
        <taxon>Malvaceae</taxon>
        <taxon>Malvoideae</taxon>
        <taxon>Hibiscus</taxon>
    </lineage>
</organism>
<name>A0ABR2AWB1_9ROSI</name>
<sequence>MIPYMLRSGAVQRMETPKEVQRRLMNETCTFRKWVGVKLWYMCFFYGSGAQERFCHNANNNEKGIYLVEAVPKS</sequence>
<evidence type="ECO:0000313" key="2">
    <source>
        <dbReference type="Proteomes" id="UP001472677"/>
    </source>
</evidence>
<proteinExistence type="predicted"/>
<dbReference type="Proteomes" id="UP001472677">
    <property type="component" value="Unassembled WGS sequence"/>
</dbReference>